<dbReference type="OrthoDB" id="6617119at2759"/>
<evidence type="ECO:0000256" key="1">
    <source>
        <dbReference type="SAM" id="Phobius"/>
    </source>
</evidence>
<dbReference type="EMBL" id="OV725082">
    <property type="protein sequence ID" value="CAH1405965.1"/>
    <property type="molecule type" value="Genomic_DNA"/>
</dbReference>
<organism evidence="2 3">
    <name type="scientific">Nezara viridula</name>
    <name type="common">Southern green stink bug</name>
    <name type="synonym">Cimex viridulus</name>
    <dbReference type="NCBI Taxonomy" id="85310"/>
    <lineage>
        <taxon>Eukaryota</taxon>
        <taxon>Metazoa</taxon>
        <taxon>Ecdysozoa</taxon>
        <taxon>Arthropoda</taxon>
        <taxon>Hexapoda</taxon>
        <taxon>Insecta</taxon>
        <taxon>Pterygota</taxon>
        <taxon>Neoptera</taxon>
        <taxon>Paraneoptera</taxon>
        <taxon>Hemiptera</taxon>
        <taxon>Heteroptera</taxon>
        <taxon>Panheteroptera</taxon>
        <taxon>Pentatomomorpha</taxon>
        <taxon>Pentatomoidea</taxon>
        <taxon>Pentatomidae</taxon>
        <taxon>Pentatominae</taxon>
        <taxon>Nezara</taxon>
    </lineage>
</organism>
<dbReference type="AlphaFoldDB" id="A0A9P0HQ40"/>
<proteinExistence type="predicted"/>
<keyword evidence="1" id="KW-1133">Transmembrane helix</keyword>
<protein>
    <submittedName>
        <fullName evidence="2">Uncharacterized protein</fullName>
    </submittedName>
</protein>
<evidence type="ECO:0000313" key="3">
    <source>
        <dbReference type="Proteomes" id="UP001152798"/>
    </source>
</evidence>
<evidence type="ECO:0000313" key="2">
    <source>
        <dbReference type="EMBL" id="CAH1405965.1"/>
    </source>
</evidence>
<name>A0A9P0HQ40_NEZVI</name>
<keyword evidence="1" id="KW-0812">Transmembrane</keyword>
<sequence>MDGSGKEKPVPIENELEGIVSPMDRNGLMDGGEQEVGAWDSVLLDPLTEETFIGNLHHRFKRDHIYVSLLVVIIALVLII</sequence>
<feature type="transmembrane region" description="Helical" evidence="1">
    <location>
        <begin position="63"/>
        <end position="79"/>
    </location>
</feature>
<dbReference type="Proteomes" id="UP001152798">
    <property type="component" value="Chromosome 6"/>
</dbReference>
<keyword evidence="3" id="KW-1185">Reference proteome</keyword>
<keyword evidence="1" id="KW-0472">Membrane</keyword>
<gene>
    <name evidence="2" type="ORF">NEZAVI_LOCUS14017</name>
</gene>
<reference evidence="2" key="1">
    <citation type="submission" date="2022-01" db="EMBL/GenBank/DDBJ databases">
        <authorList>
            <person name="King R."/>
        </authorList>
    </citation>
    <scope>NUCLEOTIDE SEQUENCE</scope>
</reference>
<accession>A0A9P0HQ40</accession>